<dbReference type="AlphaFoldDB" id="A0A3A4KMW5"/>
<sequence length="170" mass="18188">MGMNQQNLLTAVAVLAILAWIIYRQNQWRAYDPARMWRMPLILGAIGAFIFLRTTQLTDLSTLDITLLVFEGALSLAIGATMGAMSRFGRDRQGGLLVRTGPAASALWLVLIVVRVGIDIAAVGHGAAAVTSTGAILVLLGVNRIGRIVVITRRSERLTGAEPLVPTAAR</sequence>
<comment type="caution">
    <text evidence="2">The sequence shown here is derived from an EMBL/GenBank/DDBJ whole genome shotgun (WGS) entry which is preliminary data.</text>
</comment>
<feature type="transmembrane region" description="Helical" evidence="1">
    <location>
        <begin position="65"/>
        <end position="84"/>
    </location>
</feature>
<organism evidence="2 3">
    <name type="scientific">Nocardia panacis</name>
    <dbReference type="NCBI Taxonomy" id="2340916"/>
    <lineage>
        <taxon>Bacteria</taxon>
        <taxon>Bacillati</taxon>
        <taxon>Actinomycetota</taxon>
        <taxon>Actinomycetes</taxon>
        <taxon>Mycobacteriales</taxon>
        <taxon>Nocardiaceae</taxon>
        <taxon>Nocardia</taxon>
    </lineage>
</organism>
<keyword evidence="1" id="KW-1133">Transmembrane helix</keyword>
<evidence type="ECO:0000256" key="1">
    <source>
        <dbReference type="SAM" id="Phobius"/>
    </source>
</evidence>
<feature type="transmembrane region" description="Helical" evidence="1">
    <location>
        <begin position="120"/>
        <end position="142"/>
    </location>
</feature>
<gene>
    <name evidence="2" type="ORF">D5S18_11825</name>
</gene>
<name>A0A3A4KMW5_9NOCA</name>
<feature type="transmembrane region" description="Helical" evidence="1">
    <location>
        <begin position="96"/>
        <end position="114"/>
    </location>
</feature>
<feature type="transmembrane region" description="Helical" evidence="1">
    <location>
        <begin position="35"/>
        <end position="53"/>
    </location>
</feature>
<evidence type="ECO:0000313" key="3">
    <source>
        <dbReference type="Proteomes" id="UP000266677"/>
    </source>
</evidence>
<evidence type="ECO:0008006" key="4">
    <source>
        <dbReference type="Google" id="ProtNLM"/>
    </source>
</evidence>
<dbReference type="EMBL" id="QZFU01000016">
    <property type="protein sequence ID" value="RJO76898.1"/>
    <property type="molecule type" value="Genomic_DNA"/>
</dbReference>
<keyword evidence="1" id="KW-0812">Transmembrane</keyword>
<dbReference type="Proteomes" id="UP000266677">
    <property type="component" value="Unassembled WGS sequence"/>
</dbReference>
<keyword evidence="1" id="KW-0472">Membrane</keyword>
<proteinExistence type="predicted"/>
<evidence type="ECO:0000313" key="2">
    <source>
        <dbReference type="EMBL" id="RJO76898.1"/>
    </source>
</evidence>
<feature type="transmembrane region" description="Helical" evidence="1">
    <location>
        <begin position="6"/>
        <end position="23"/>
    </location>
</feature>
<protein>
    <recommendedName>
        <fullName evidence="4">DUF1453 family protein</fullName>
    </recommendedName>
</protein>
<accession>A0A3A4KMW5</accession>
<reference evidence="2 3" key="1">
    <citation type="submission" date="2018-09" db="EMBL/GenBank/DDBJ databases">
        <title>YIM PH21274 draft genome.</title>
        <authorList>
            <person name="Miao C."/>
        </authorList>
    </citation>
    <scope>NUCLEOTIDE SEQUENCE [LARGE SCALE GENOMIC DNA]</scope>
    <source>
        <strain evidence="2 3">YIM PH 21724</strain>
    </source>
</reference>
<keyword evidence="3" id="KW-1185">Reference proteome</keyword>